<dbReference type="InterPro" id="IPR006594">
    <property type="entry name" value="LisH"/>
</dbReference>
<proteinExistence type="predicted"/>
<dbReference type="Pfam" id="PF08513">
    <property type="entry name" value="LisH"/>
    <property type="match status" value="1"/>
</dbReference>
<dbReference type="InterPro" id="IPR006595">
    <property type="entry name" value="CTLH_C"/>
</dbReference>
<dbReference type="PANTHER" id="PTHR12864">
    <property type="entry name" value="RAN BINDING PROTEIN 9-RELATED"/>
    <property type="match status" value="1"/>
</dbReference>
<gene>
    <name evidence="2" type="ORF">C2E21_1692</name>
</gene>
<dbReference type="EMBL" id="LHPG02000003">
    <property type="protein sequence ID" value="PRW60119.1"/>
    <property type="molecule type" value="Genomic_DNA"/>
</dbReference>
<dbReference type="SMART" id="SM00668">
    <property type="entry name" value="CTLH"/>
    <property type="match status" value="1"/>
</dbReference>
<organism evidence="2 3">
    <name type="scientific">Chlorella sorokiniana</name>
    <name type="common">Freshwater green alga</name>
    <dbReference type="NCBI Taxonomy" id="3076"/>
    <lineage>
        <taxon>Eukaryota</taxon>
        <taxon>Viridiplantae</taxon>
        <taxon>Chlorophyta</taxon>
        <taxon>core chlorophytes</taxon>
        <taxon>Trebouxiophyceae</taxon>
        <taxon>Chlorellales</taxon>
        <taxon>Chlorellaceae</taxon>
        <taxon>Chlorella clade</taxon>
        <taxon>Chlorella</taxon>
    </lineage>
</organism>
<dbReference type="InterPro" id="IPR013144">
    <property type="entry name" value="CRA_dom"/>
</dbReference>
<name>A0A2P6U1E6_CHLSO</name>
<evidence type="ECO:0000259" key="1">
    <source>
        <dbReference type="PROSITE" id="PS50897"/>
    </source>
</evidence>
<dbReference type="SMART" id="SM00757">
    <property type="entry name" value="CRA"/>
    <property type="match status" value="1"/>
</dbReference>
<reference evidence="2 3" key="1">
    <citation type="journal article" date="2018" name="Plant J.">
        <title>Genome sequences of Chlorella sorokiniana UTEX 1602 and Micractinium conductrix SAG 241.80: implications to maltose excretion by a green alga.</title>
        <authorList>
            <person name="Arriola M.B."/>
            <person name="Velmurugan N."/>
            <person name="Zhang Y."/>
            <person name="Plunkett M.H."/>
            <person name="Hondzo H."/>
            <person name="Barney B.M."/>
        </authorList>
    </citation>
    <scope>NUCLEOTIDE SEQUENCE [LARGE SCALE GENOMIC DNA]</scope>
    <source>
        <strain evidence="3">UTEX 1602</strain>
    </source>
</reference>
<evidence type="ECO:0000313" key="3">
    <source>
        <dbReference type="Proteomes" id="UP000239899"/>
    </source>
</evidence>
<dbReference type="Proteomes" id="UP000239899">
    <property type="component" value="Unassembled WGS sequence"/>
</dbReference>
<sequence length="212" mass="23844">MNRVVMNFLVTEGYVDAARVFERESGTAPGVDLDQITDRMEIRKAVQSGDVEQAIERVNDLDPEILEEQQELFFHLQQQRLIELIRGGQLAEALEFAQLAEALEFAQEYLAPRGVDHPELLEELERTVALLVFEDVRASPLADLMDVAQRQKTASELNAAILASQSQEAEPKLPNLLKLLVWAQKQLDEKAVYPRVENLTSAELVEPPPADD</sequence>
<feature type="domain" description="CTLH" evidence="1">
    <location>
        <begin position="35"/>
        <end position="92"/>
    </location>
</feature>
<dbReference type="InterPro" id="IPR024964">
    <property type="entry name" value="CTLH/CRA"/>
</dbReference>
<keyword evidence="3" id="KW-1185">Reference proteome</keyword>
<accession>A0A2P6U1E6</accession>
<dbReference type="PROSITE" id="PS50897">
    <property type="entry name" value="CTLH"/>
    <property type="match status" value="1"/>
</dbReference>
<dbReference type="AlphaFoldDB" id="A0A2P6U1E6"/>
<dbReference type="STRING" id="3076.A0A2P6U1E6"/>
<dbReference type="OrthoDB" id="2415936at2759"/>
<protein>
    <submittedName>
        <fullName evidence="2">Glucose-induced degradation 8-like protein isoform X1</fullName>
    </submittedName>
</protein>
<evidence type="ECO:0000313" key="2">
    <source>
        <dbReference type="EMBL" id="PRW60119.1"/>
    </source>
</evidence>
<comment type="caution">
    <text evidence="2">The sequence shown here is derived from an EMBL/GenBank/DDBJ whole genome shotgun (WGS) entry which is preliminary data.</text>
</comment>
<dbReference type="Pfam" id="PF10607">
    <property type="entry name" value="CTLH"/>
    <property type="match status" value="1"/>
</dbReference>
<dbReference type="InterPro" id="IPR050618">
    <property type="entry name" value="Ubq-SigPath_Reg"/>
</dbReference>
<dbReference type="PROSITE" id="PS50896">
    <property type="entry name" value="LISH"/>
    <property type="match status" value="1"/>
</dbReference>